<feature type="domain" description="Multidrug resistance protein MdtA-like barrel-sandwich hybrid" evidence="10">
    <location>
        <begin position="77"/>
        <end position="219"/>
    </location>
</feature>
<dbReference type="Proteomes" id="UP000270342">
    <property type="component" value="Unassembled WGS sequence"/>
</dbReference>
<reference evidence="13 14" key="1">
    <citation type="submission" date="2018-10" db="EMBL/GenBank/DDBJ databases">
        <title>Robbsia sp. DHC34, isolated from soil.</title>
        <authorList>
            <person name="Gao Z.-H."/>
            <person name="Qiu L.-H."/>
        </authorList>
    </citation>
    <scope>NUCLEOTIDE SEQUENCE [LARGE SCALE GENOMIC DNA]</scope>
    <source>
        <strain evidence="13 14">DHC34</strain>
    </source>
</reference>
<dbReference type="Gene3D" id="2.40.420.20">
    <property type="match status" value="1"/>
</dbReference>
<evidence type="ECO:0000256" key="2">
    <source>
        <dbReference type="ARBA" id="ARBA00009477"/>
    </source>
</evidence>
<protein>
    <submittedName>
        <fullName evidence="13">Efflux RND transporter periplasmic adaptor subunit</fullName>
    </submittedName>
</protein>
<sequence length="427" mass="44824">MSESTTPATPSHRPRRFGRWIVIIVLIIVVVLIALHVMHGKKPQRQTPPQVVSVATAHAGDMPVILKELGTVTPVATVTVLPQLSGYLTQVGYREGEEVEKGQFLAQIDPRQYEISKQQEQAQLAKDQASLAQARSDLARYAELAQNKSIAAQTYEDQKFTVAQDEAAVKADLAAIAQYDLDLAYCRITAPVSGRVGLRLVDPGNYVTASSTTGIVVITQMKPTTVQFTVAQNALSSVIQRVGAGAKLPVAIYTSDNDKLITKGTLYAISNQMATSTGTVTLRAMFANDDEALFPNEFVNVQLTVDTLHDAVIVPTASVQTGAPGDYVYLVNANHTVSVHKVKLGPSDGANTVITSGLDVGQQVVTDGVDRLSDGAAIRVAPPRAASGASASSAPDASDASNASGAAAASGASSPSGRHGGHHHASE</sequence>
<comment type="similarity">
    <text evidence="2">Belongs to the membrane fusion protein (MFP) (TC 8.A.1) family.</text>
</comment>
<evidence type="ECO:0000259" key="12">
    <source>
        <dbReference type="Pfam" id="PF25967"/>
    </source>
</evidence>
<dbReference type="Pfam" id="PF25967">
    <property type="entry name" value="RND-MFP_C"/>
    <property type="match status" value="1"/>
</dbReference>
<dbReference type="Gene3D" id="1.10.287.470">
    <property type="entry name" value="Helix hairpin bin"/>
    <property type="match status" value="1"/>
</dbReference>
<dbReference type="NCBIfam" id="TIGR01730">
    <property type="entry name" value="RND_mfp"/>
    <property type="match status" value="1"/>
</dbReference>
<dbReference type="InterPro" id="IPR058626">
    <property type="entry name" value="MdtA-like_b-barrel"/>
</dbReference>
<dbReference type="OrthoDB" id="9783047at2"/>
<proteinExistence type="inferred from homology"/>
<dbReference type="Pfam" id="PF25917">
    <property type="entry name" value="BSH_RND"/>
    <property type="match status" value="1"/>
</dbReference>
<evidence type="ECO:0000313" key="13">
    <source>
        <dbReference type="EMBL" id="RKP47747.1"/>
    </source>
</evidence>
<dbReference type="Gene3D" id="2.40.50.100">
    <property type="match status" value="1"/>
</dbReference>
<dbReference type="InterPro" id="IPR058625">
    <property type="entry name" value="MdtA-like_BSH"/>
</dbReference>
<dbReference type="GO" id="GO:0015562">
    <property type="term" value="F:efflux transmembrane transporter activity"/>
    <property type="evidence" value="ECO:0007669"/>
    <property type="project" value="TreeGrafter"/>
</dbReference>
<evidence type="ECO:0000256" key="4">
    <source>
        <dbReference type="ARBA" id="ARBA00022475"/>
    </source>
</evidence>
<feature type="domain" description="Multidrug resistance protein MdtA-like alpha-helical hairpin" evidence="9">
    <location>
        <begin position="118"/>
        <end position="185"/>
    </location>
</feature>
<comment type="caution">
    <text evidence="13">The sequence shown here is derived from an EMBL/GenBank/DDBJ whole genome shotgun (WGS) entry which is preliminary data.</text>
</comment>
<feature type="transmembrane region" description="Helical" evidence="8">
    <location>
        <begin position="20"/>
        <end position="38"/>
    </location>
</feature>
<dbReference type="PANTHER" id="PTHR30469:SF12">
    <property type="entry name" value="MULTIDRUG RESISTANCE PROTEIN MDTA"/>
    <property type="match status" value="1"/>
</dbReference>
<name>A0A494XAB1_9BURK</name>
<accession>A0A494XAB1</accession>
<dbReference type="AlphaFoldDB" id="A0A494XAB1"/>
<keyword evidence="14" id="KW-1185">Reference proteome</keyword>
<keyword evidence="6 8" id="KW-0472">Membrane</keyword>
<dbReference type="Gene3D" id="2.40.30.170">
    <property type="match status" value="1"/>
</dbReference>
<dbReference type="InterPro" id="IPR058627">
    <property type="entry name" value="MdtA-like_C"/>
</dbReference>
<feature type="region of interest" description="Disordered" evidence="7">
    <location>
        <begin position="382"/>
        <end position="427"/>
    </location>
</feature>
<feature type="domain" description="Multidrug resistance protein MdtA-like beta-barrel" evidence="11">
    <location>
        <begin position="223"/>
        <end position="307"/>
    </location>
</feature>
<dbReference type="RefSeq" id="WP_121089576.1">
    <property type="nucleotide sequence ID" value="NZ_RBZU01000012.1"/>
</dbReference>
<evidence type="ECO:0000259" key="11">
    <source>
        <dbReference type="Pfam" id="PF25944"/>
    </source>
</evidence>
<evidence type="ECO:0000256" key="8">
    <source>
        <dbReference type="SAM" id="Phobius"/>
    </source>
</evidence>
<keyword evidence="5" id="KW-0997">Cell inner membrane</keyword>
<evidence type="ECO:0000256" key="5">
    <source>
        <dbReference type="ARBA" id="ARBA00022519"/>
    </source>
</evidence>
<evidence type="ECO:0000256" key="1">
    <source>
        <dbReference type="ARBA" id="ARBA00004236"/>
    </source>
</evidence>
<gene>
    <name evidence="13" type="ORF">D7S86_22550</name>
</gene>
<keyword evidence="4" id="KW-1003">Cell membrane</keyword>
<organism evidence="13 14">
    <name type="scientific">Pararobbsia silviterrae</name>
    <dbReference type="NCBI Taxonomy" id="1792498"/>
    <lineage>
        <taxon>Bacteria</taxon>
        <taxon>Pseudomonadati</taxon>
        <taxon>Pseudomonadota</taxon>
        <taxon>Betaproteobacteria</taxon>
        <taxon>Burkholderiales</taxon>
        <taxon>Burkholderiaceae</taxon>
        <taxon>Pararobbsia</taxon>
    </lineage>
</organism>
<evidence type="ECO:0000256" key="6">
    <source>
        <dbReference type="ARBA" id="ARBA00023136"/>
    </source>
</evidence>
<evidence type="ECO:0000259" key="9">
    <source>
        <dbReference type="Pfam" id="PF25876"/>
    </source>
</evidence>
<dbReference type="InterPro" id="IPR058624">
    <property type="entry name" value="MdtA-like_HH"/>
</dbReference>
<keyword evidence="3" id="KW-0813">Transport</keyword>
<feature type="domain" description="Multidrug resistance protein MdtA-like C-terminal permuted SH3" evidence="12">
    <location>
        <begin position="310"/>
        <end position="371"/>
    </location>
</feature>
<dbReference type="Pfam" id="PF25876">
    <property type="entry name" value="HH_MFP_RND"/>
    <property type="match status" value="1"/>
</dbReference>
<evidence type="ECO:0000256" key="7">
    <source>
        <dbReference type="SAM" id="MobiDB-lite"/>
    </source>
</evidence>
<dbReference type="Pfam" id="PF25944">
    <property type="entry name" value="Beta-barrel_RND"/>
    <property type="match status" value="1"/>
</dbReference>
<dbReference type="InterPro" id="IPR006143">
    <property type="entry name" value="RND_pump_MFP"/>
</dbReference>
<feature type="compositionally biased region" description="Low complexity" evidence="7">
    <location>
        <begin position="382"/>
        <end position="417"/>
    </location>
</feature>
<keyword evidence="8" id="KW-1133">Transmembrane helix</keyword>
<dbReference type="SUPFAM" id="SSF111369">
    <property type="entry name" value="HlyD-like secretion proteins"/>
    <property type="match status" value="1"/>
</dbReference>
<dbReference type="GO" id="GO:1990281">
    <property type="term" value="C:efflux pump complex"/>
    <property type="evidence" value="ECO:0007669"/>
    <property type="project" value="TreeGrafter"/>
</dbReference>
<dbReference type="PANTHER" id="PTHR30469">
    <property type="entry name" value="MULTIDRUG RESISTANCE PROTEIN MDTA"/>
    <property type="match status" value="1"/>
</dbReference>
<evidence type="ECO:0000256" key="3">
    <source>
        <dbReference type="ARBA" id="ARBA00022448"/>
    </source>
</evidence>
<dbReference type="EMBL" id="RBZU01000012">
    <property type="protein sequence ID" value="RKP47747.1"/>
    <property type="molecule type" value="Genomic_DNA"/>
</dbReference>
<keyword evidence="8" id="KW-0812">Transmembrane</keyword>
<evidence type="ECO:0000313" key="14">
    <source>
        <dbReference type="Proteomes" id="UP000270342"/>
    </source>
</evidence>
<comment type="subcellular location">
    <subcellularLocation>
        <location evidence="1">Cell membrane</location>
    </subcellularLocation>
</comment>
<evidence type="ECO:0000259" key="10">
    <source>
        <dbReference type="Pfam" id="PF25917"/>
    </source>
</evidence>